<protein>
    <submittedName>
        <fullName evidence="10">EamA family transporter RarD</fullName>
    </submittedName>
</protein>
<evidence type="ECO:0000256" key="1">
    <source>
        <dbReference type="ARBA" id="ARBA00004651"/>
    </source>
</evidence>
<keyword evidence="6 8" id="KW-1133">Transmembrane helix</keyword>
<dbReference type="InterPro" id="IPR000620">
    <property type="entry name" value="EamA_dom"/>
</dbReference>
<comment type="subcellular location">
    <subcellularLocation>
        <location evidence="1">Cell membrane</location>
        <topology evidence="1">Multi-pass membrane protein</topology>
    </subcellularLocation>
</comment>
<organism evidence="10 11">
    <name type="scientific">Lysobacter yangpyeongensis</name>
    <dbReference type="NCBI Taxonomy" id="346182"/>
    <lineage>
        <taxon>Bacteria</taxon>
        <taxon>Pseudomonadati</taxon>
        <taxon>Pseudomonadota</taxon>
        <taxon>Gammaproteobacteria</taxon>
        <taxon>Lysobacterales</taxon>
        <taxon>Lysobacteraceae</taxon>
        <taxon>Lysobacter</taxon>
    </lineage>
</organism>
<keyword evidence="11" id="KW-1185">Reference proteome</keyword>
<evidence type="ECO:0000313" key="10">
    <source>
        <dbReference type="EMBL" id="MFC5570194.1"/>
    </source>
</evidence>
<feature type="transmembrane region" description="Helical" evidence="8">
    <location>
        <begin position="152"/>
        <end position="168"/>
    </location>
</feature>
<sequence length="313" mass="33846">MSTNADHRAGLWVAIASFVLWGLMPLYWHLLKAVPSLQIVAHRVLWSTLLVVAWLLWKNGRGWLRAALARPRAAWMLGLSGLLIGFNWSLYIWAVNAGHVVESSLGYFINPLLNVVLGVAFLRERLSRAQWIAVALATAGVLWLTTRFGQPPWIAISLALSFALYGLLRKLLAIDAVTGLGVESVYLFLPALAVLVWGESHGQGGFLPLEGAPGWGLGLDALLVIGGALTALPLIGFAFAVRRVPLSVVGLLQYIAPTLQFLTGVFVFHEAFDQDRLIGFVFIWIGLAVFALDGALRARRQSAAPAAVAAGKA</sequence>
<comment type="similarity">
    <text evidence="2">Belongs to the EamA transporter family.</text>
</comment>
<evidence type="ECO:0000256" key="5">
    <source>
        <dbReference type="ARBA" id="ARBA00022692"/>
    </source>
</evidence>
<feature type="transmembrane region" description="Helical" evidence="8">
    <location>
        <begin position="105"/>
        <end position="122"/>
    </location>
</feature>
<dbReference type="SUPFAM" id="SSF103481">
    <property type="entry name" value="Multidrug resistance efflux transporter EmrE"/>
    <property type="match status" value="2"/>
</dbReference>
<dbReference type="NCBIfam" id="TIGR00688">
    <property type="entry name" value="rarD"/>
    <property type="match status" value="1"/>
</dbReference>
<dbReference type="PANTHER" id="PTHR22911">
    <property type="entry name" value="ACYL-MALONYL CONDENSING ENZYME-RELATED"/>
    <property type="match status" value="1"/>
</dbReference>
<dbReference type="Gene3D" id="1.10.3730.20">
    <property type="match status" value="1"/>
</dbReference>
<feature type="transmembrane region" description="Helical" evidence="8">
    <location>
        <begin position="9"/>
        <end position="28"/>
    </location>
</feature>
<evidence type="ECO:0000256" key="2">
    <source>
        <dbReference type="ARBA" id="ARBA00007362"/>
    </source>
</evidence>
<feature type="transmembrane region" description="Helical" evidence="8">
    <location>
        <begin position="129"/>
        <end position="146"/>
    </location>
</feature>
<keyword evidence="5 8" id="KW-0812">Transmembrane</keyword>
<feature type="transmembrane region" description="Helical" evidence="8">
    <location>
        <begin position="180"/>
        <end position="197"/>
    </location>
</feature>
<dbReference type="PANTHER" id="PTHR22911:SF137">
    <property type="entry name" value="SOLUTE CARRIER FAMILY 35 MEMBER G2-RELATED"/>
    <property type="match status" value="1"/>
</dbReference>
<dbReference type="Proteomes" id="UP001596036">
    <property type="component" value="Unassembled WGS sequence"/>
</dbReference>
<proteinExistence type="inferred from homology"/>
<accession>A0ABW0SMP0</accession>
<keyword evidence="7 8" id="KW-0472">Membrane</keyword>
<keyword evidence="3" id="KW-0813">Transport</keyword>
<feature type="transmembrane region" description="Helical" evidence="8">
    <location>
        <begin position="277"/>
        <end position="296"/>
    </location>
</feature>
<evidence type="ECO:0000256" key="8">
    <source>
        <dbReference type="SAM" id="Phobius"/>
    </source>
</evidence>
<evidence type="ECO:0000313" key="11">
    <source>
        <dbReference type="Proteomes" id="UP001596036"/>
    </source>
</evidence>
<dbReference type="EMBL" id="JBHSNM010000002">
    <property type="protein sequence ID" value="MFC5570194.1"/>
    <property type="molecule type" value="Genomic_DNA"/>
</dbReference>
<name>A0ABW0SMP0_9GAMM</name>
<evidence type="ECO:0000256" key="4">
    <source>
        <dbReference type="ARBA" id="ARBA00022475"/>
    </source>
</evidence>
<gene>
    <name evidence="10" type="primary">rarD</name>
    <name evidence="10" type="ORF">ACFPN1_09000</name>
</gene>
<comment type="caution">
    <text evidence="10">The sequence shown here is derived from an EMBL/GenBank/DDBJ whole genome shotgun (WGS) entry which is preliminary data.</text>
</comment>
<feature type="transmembrane region" description="Helical" evidence="8">
    <location>
        <begin position="73"/>
        <end position="93"/>
    </location>
</feature>
<dbReference type="InterPro" id="IPR004626">
    <property type="entry name" value="RarD"/>
</dbReference>
<feature type="domain" description="EamA" evidence="9">
    <location>
        <begin position="10"/>
        <end position="145"/>
    </location>
</feature>
<evidence type="ECO:0000256" key="7">
    <source>
        <dbReference type="ARBA" id="ARBA00023136"/>
    </source>
</evidence>
<evidence type="ECO:0000259" key="9">
    <source>
        <dbReference type="Pfam" id="PF00892"/>
    </source>
</evidence>
<feature type="transmembrane region" description="Helical" evidence="8">
    <location>
        <begin position="251"/>
        <end position="271"/>
    </location>
</feature>
<reference evidence="11" key="1">
    <citation type="journal article" date="2019" name="Int. J. Syst. Evol. Microbiol.">
        <title>The Global Catalogue of Microorganisms (GCM) 10K type strain sequencing project: providing services to taxonomists for standard genome sequencing and annotation.</title>
        <authorList>
            <consortium name="The Broad Institute Genomics Platform"/>
            <consortium name="The Broad Institute Genome Sequencing Center for Infectious Disease"/>
            <person name="Wu L."/>
            <person name="Ma J."/>
        </authorList>
    </citation>
    <scope>NUCLEOTIDE SEQUENCE [LARGE SCALE GENOMIC DNA]</scope>
    <source>
        <strain evidence="11">KACC 11407</strain>
    </source>
</reference>
<dbReference type="Pfam" id="PF00892">
    <property type="entry name" value="EamA"/>
    <property type="match status" value="1"/>
</dbReference>
<feature type="transmembrane region" description="Helical" evidence="8">
    <location>
        <begin position="40"/>
        <end position="57"/>
    </location>
</feature>
<dbReference type="RefSeq" id="WP_386754551.1">
    <property type="nucleotide sequence ID" value="NZ_JBHSNM010000002.1"/>
</dbReference>
<evidence type="ECO:0000256" key="6">
    <source>
        <dbReference type="ARBA" id="ARBA00022989"/>
    </source>
</evidence>
<dbReference type="InterPro" id="IPR037185">
    <property type="entry name" value="EmrE-like"/>
</dbReference>
<feature type="transmembrane region" description="Helical" evidence="8">
    <location>
        <begin position="217"/>
        <end position="239"/>
    </location>
</feature>
<keyword evidence="4" id="KW-1003">Cell membrane</keyword>
<evidence type="ECO:0000256" key="3">
    <source>
        <dbReference type="ARBA" id="ARBA00022448"/>
    </source>
</evidence>